<evidence type="ECO:0000313" key="1">
    <source>
        <dbReference type="EMBL" id="QHB38468.1"/>
    </source>
</evidence>
<name>A0A6B9LF36_9CAUD</name>
<dbReference type="EMBL" id="MN812203">
    <property type="protein sequence ID" value="QHB38468.1"/>
    <property type="molecule type" value="Genomic_DNA"/>
</dbReference>
<reference evidence="1 2" key="1">
    <citation type="journal article" date="2020" name="Viruses">
        <title>Diversity and Host Interactions Among Virulent and Temperate Baltic Sea Flavobacterium Phages.</title>
        <authorList>
            <person name="Nilsson E."/>
            <person name="Bayfield O.W."/>
            <person name="Lundin D."/>
            <person name="Antson A.A."/>
            <person name="Holmfeldt K."/>
        </authorList>
    </citation>
    <scope>NUCLEOTIDE SEQUENCE [LARGE SCALE GENOMIC DNA]</scope>
</reference>
<gene>
    <name evidence="1" type="ORF">lotta81_gp010</name>
</gene>
<evidence type="ECO:0000313" key="2">
    <source>
        <dbReference type="Proteomes" id="UP000464726"/>
    </source>
</evidence>
<sequence length="43" mass="5015">MKNKDLEAPFKCEICLHNFDGCERTENSEADICEACYNEEENE</sequence>
<dbReference type="Proteomes" id="UP000464726">
    <property type="component" value="Segment"/>
</dbReference>
<accession>A0A6B9LF36</accession>
<proteinExistence type="predicted"/>
<keyword evidence="2" id="KW-1185">Reference proteome</keyword>
<protein>
    <submittedName>
        <fullName evidence="1">Uncharacterized protein</fullName>
    </submittedName>
</protein>
<organism evidence="1 2">
    <name type="scientific">Flavobacterium phage vB_FspM_lotta8-1</name>
    <dbReference type="NCBI Taxonomy" id="2686242"/>
    <lineage>
        <taxon>Viruses</taxon>
        <taxon>Duplodnaviria</taxon>
        <taxon>Heunggongvirae</taxon>
        <taxon>Uroviricota</taxon>
        <taxon>Caudoviricetes</taxon>
        <taxon>Winoviridae</taxon>
        <taxon>Pippivirus</taxon>
        <taxon>Pippivirus lotta</taxon>
    </lineage>
</organism>